<comment type="similarity">
    <text evidence="1">Belongs to the bacterial solute-binding protein 1 family.</text>
</comment>
<dbReference type="Gene3D" id="3.40.190.10">
    <property type="entry name" value="Periplasmic binding protein-like II"/>
    <property type="match status" value="2"/>
</dbReference>
<evidence type="ECO:0000313" key="5">
    <source>
        <dbReference type="EMBL" id="SDL22788.1"/>
    </source>
</evidence>
<accession>A0A1G9IC12</accession>
<keyword evidence="3" id="KW-0408">Iron</keyword>
<name>A0A1G9IC12_9BACT</name>
<keyword evidence="3" id="KW-0479">Metal-binding</keyword>
<feature type="binding site" evidence="3">
    <location>
        <position position="220"/>
    </location>
    <ligand>
        <name>Fe cation</name>
        <dbReference type="ChEBI" id="CHEBI:24875"/>
    </ligand>
</feature>
<organism evidence="5 6">
    <name type="scientific">Maridesulfovibrio ferrireducens</name>
    <dbReference type="NCBI Taxonomy" id="246191"/>
    <lineage>
        <taxon>Bacteria</taxon>
        <taxon>Pseudomonadati</taxon>
        <taxon>Thermodesulfobacteriota</taxon>
        <taxon>Desulfovibrionia</taxon>
        <taxon>Desulfovibrionales</taxon>
        <taxon>Desulfovibrionaceae</taxon>
        <taxon>Maridesulfovibrio</taxon>
    </lineage>
</organism>
<dbReference type="EMBL" id="FNGA01000003">
    <property type="protein sequence ID" value="SDL22788.1"/>
    <property type="molecule type" value="Genomic_DNA"/>
</dbReference>
<evidence type="ECO:0000256" key="3">
    <source>
        <dbReference type="PIRSR" id="PIRSR002825-1"/>
    </source>
</evidence>
<dbReference type="GO" id="GO:0030288">
    <property type="term" value="C:outer membrane-bounded periplasmic space"/>
    <property type="evidence" value="ECO:0007669"/>
    <property type="project" value="TreeGrafter"/>
</dbReference>
<dbReference type="PANTHER" id="PTHR30006">
    <property type="entry name" value="THIAMINE-BINDING PERIPLASMIC PROTEIN-RELATED"/>
    <property type="match status" value="1"/>
</dbReference>
<dbReference type="SUPFAM" id="SSF53850">
    <property type="entry name" value="Periplasmic binding protein-like II"/>
    <property type="match status" value="1"/>
</dbReference>
<keyword evidence="6" id="KW-1185">Reference proteome</keyword>
<dbReference type="RefSeq" id="WP_092161590.1">
    <property type="nucleotide sequence ID" value="NZ_FNGA01000003.1"/>
</dbReference>
<dbReference type="GO" id="GO:0046872">
    <property type="term" value="F:metal ion binding"/>
    <property type="evidence" value="ECO:0007669"/>
    <property type="project" value="UniProtKB-KW"/>
</dbReference>
<dbReference type="InterPro" id="IPR006059">
    <property type="entry name" value="SBP"/>
</dbReference>
<evidence type="ECO:0000256" key="1">
    <source>
        <dbReference type="ARBA" id="ARBA00008520"/>
    </source>
</evidence>
<evidence type="ECO:0000256" key="4">
    <source>
        <dbReference type="SAM" id="SignalP"/>
    </source>
</evidence>
<feature type="binding site" evidence="3">
    <location>
        <position position="221"/>
    </location>
    <ligand>
        <name>Fe cation</name>
        <dbReference type="ChEBI" id="CHEBI:24875"/>
    </ligand>
</feature>
<dbReference type="InterPro" id="IPR026045">
    <property type="entry name" value="Ferric-bd"/>
</dbReference>
<feature type="chain" id="PRO_5011444166" evidence="4">
    <location>
        <begin position="24"/>
        <end position="333"/>
    </location>
</feature>
<gene>
    <name evidence="5" type="ORF">SAMN05660337_2530</name>
</gene>
<dbReference type="PANTHER" id="PTHR30006:SF15">
    <property type="entry name" value="IRON-UTILIZATION PERIPLASMIC PROTEIN"/>
    <property type="match status" value="1"/>
</dbReference>
<dbReference type="Pfam" id="PF13416">
    <property type="entry name" value="SBP_bac_8"/>
    <property type="match status" value="1"/>
</dbReference>
<evidence type="ECO:0000313" key="6">
    <source>
        <dbReference type="Proteomes" id="UP000199053"/>
    </source>
</evidence>
<keyword evidence="2 4" id="KW-0732">Signal</keyword>
<dbReference type="AlphaFoldDB" id="A0A1G9IC12"/>
<dbReference type="OrthoDB" id="9769567at2"/>
<dbReference type="STRING" id="246191.SAMN05660337_2530"/>
<evidence type="ECO:0000256" key="2">
    <source>
        <dbReference type="ARBA" id="ARBA00022729"/>
    </source>
</evidence>
<proteinExistence type="inferred from homology"/>
<dbReference type="Proteomes" id="UP000199053">
    <property type="component" value="Unassembled WGS sequence"/>
</dbReference>
<sequence>MKKLITLTITAIMVAAWSVSAFAADVVVYSARKEHLIKPLFDAYTAETGVKVKYITGKAGALLERIKAEGANTSADLFITVDAGNLWHAAEEGILAPINSATLEKNVPSHLRDPQNRWVGLSVRARTIVYNKDKVSPEELSTYEALGEAKWNKRLLLRTSKKVYNQSLVASIIADKGEAETEKIVKSWVANLSVAPFSSDTKALEAVAVGVGDVAIVNTYYFGRLLKKNPDLPLAIFWPNQKTSGVHMNVSGAGVTANAKHKKEAVKLLEWLSSDKAQGKFASLNMEYPVNPEVKPDPIVETWGEFKGNPMNVSKYGEYQAEAIKLMDRAGYK</sequence>
<dbReference type="PIRSF" id="PIRSF002825">
    <property type="entry name" value="CfbpA"/>
    <property type="match status" value="1"/>
</dbReference>
<protein>
    <submittedName>
        <fullName evidence="5">Iron(III) transport system substrate-binding protein</fullName>
    </submittedName>
</protein>
<feature type="signal peptide" evidence="4">
    <location>
        <begin position="1"/>
        <end position="23"/>
    </location>
</feature>
<reference evidence="6" key="1">
    <citation type="submission" date="2016-10" db="EMBL/GenBank/DDBJ databases">
        <authorList>
            <person name="Varghese N."/>
            <person name="Submissions S."/>
        </authorList>
    </citation>
    <scope>NUCLEOTIDE SEQUENCE [LARGE SCALE GENOMIC DNA]</scope>
    <source>
        <strain evidence="6">DSM 16995</strain>
    </source>
</reference>